<dbReference type="Proteomes" id="UP000035680">
    <property type="component" value="Unassembled WGS sequence"/>
</dbReference>
<dbReference type="AlphaFoldDB" id="A0A0K0FEJ9"/>
<reference evidence="2" key="2">
    <citation type="submission" date="2015-08" db="UniProtKB">
        <authorList>
            <consortium name="WormBaseParasite"/>
        </authorList>
    </citation>
    <scope>IDENTIFICATION</scope>
</reference>
<proteinExistence type="predicted"/>
<accession>A0A0K0FEJ9</accession>
<evidence type="ECO:0000313" key="1">
    <source>
        <dbReference type="Proteomes" id="UP000035680"/>
    </source>
</evidence>
<protein>
    <submittedName>
        <fullName evidence="2">Leucine-rich repeat protein</fullName>
    </submittedName>
</protein>
<evidence type="ECO:0000313" key="2">
    <source>
        <dbReference type="WBParaSite" id="SVE_0728300.1"/>
    </source>
</evidence>
<dbReference type="WBParaSite" id="SVE_0728300.1">
    <property type="protein sequence ID" value="SVE_0728300.1"/>
    <property type="gene ID" value="SVE_0728300"/>
</dbReference>
<sequence length="230" mass="27442">MKNFITFVGRGNVRSSVNKLIIHHEFSIINSTPFLNSIEISTSNENLDELMFKFYDLNIIDNIKHICLSNLEKYSFRNCRKLKKLQLQCLNIFRKHYEHTEEMLENNLLFIESLMPDTVERLEISRNFNLSSRITDKLNEYMPNIKMLTFYNGKFNDSNCLSSFKNLEIFITGENPTIEISKTIKVFVINQKYLNSYIYKNVDKKIVNRYCKRFLNTYILQKENIFFSMI</sequence>
<name>A0A0K0FEJ9_STRVS</name>
<organism evidence="1 2">
    <name type="scientific">Strongyloides venezuelensis</name>
    <name type="common">Threadworm</name>
    <dbReference type="NCBI Taxonomy" id="75913"/>
    <lineage>
        <taxon>Eukaryota</taxon>
        <taxon>Metazoa</taxon>
        <taxon>Ecdysozoa</taxon>
        <taxon>Nematoda</taxon>
        <taxon>Chromadorea</taxon>
        <taxon>Rhabditida</taxon>
        <taxon>Tylenchina</taxon>
        <taxon>Panagrolaimomorpha</taxon>
        <taxon>Strongyloidoidea</taxon>
        <taxon>Strongyloididae</taxon>
        <taxon>Strongyloides</taxon>
    </lineage>
</organism>
<reference evidence="1" key="1">
    <citation type="submission" date="2014-07" db="EMBL/GenBank/DDBJ databases">
        <authorList>
            <person name="Martin A.A"/>
            <person name="De Silva N."/>
        </authorList>
    </citation>
    <scope>NUCLEOTIDE SEQUENCE</scope>
</reference>
<keyword evidence="1" id="KW-1185">Reference proteome</keyword>